<comment type="caution">
    <text evidence="2">The sequence shown here is derived from an EMBL/GenBank/DDBJ whole genome shotgun (WGS) entry which is preliminary data.</text>
</comment>
<dbReference type="EMBL" id="SMSJ01000013">
    <property type="protein sequence ID" value="TDH62205.1"/>
    <property type="molecule type" value="Genomic_DNA"/>
</dbReference>
<gene>
    <name evidence="2" type="ORF">E2C06_12500</name>
</gene>
<organism evidence="2 3">
    <name type="scientific">Dankookia rubra</name>
    <dbReference type="NCBI Taxonomy" id="1442381"/>
    <lineage>
        <taxon>Bacteria</taxon>
        <taxon>Pseudomonadati</taxon>
        <taxon>Pseudomonadota</taxon>
        <taxon>Alphaproteobacteria</taxon>
        <taxon>Acetobacterales</taxon>
        <taxon>Roseomonadaceae</taxon>
        <taxon>Dankookia</taxon>
    </lineage>
</organism>
<dbReference type="RefSeq" id="WP_133288941.1">
    <property type="nucleotide sequence ID" value="NZ_SMSJ01000013.1"/>
</dbReference>
<dbReference type="AlphaFoldDB" id="A0A4V3AA94"/>
<evidence type="ECO:0000313" key="2">
    <source>
        <dbReference type="EMBL" id="TDH62205.1"/>
    </source>
</evidence>
<protein>
    <submittedName>
        <fullName evidence="2">Uncharacterized protein</fullName>
    </submittedName>
</protein>
<proteinExistence type="predicted"/>
<accession>A0A4V3AA94</accession>
<feature type="region of interest" description="Disordered" evidence="1">
    <location>
        <begin position="1"/>
        <end position="70"/>
    </location>
</feature>
<name>A0A4V3AA94_9PROT</name>
<keyword evidence="3" id="KW-1185">Reference proteome</keyword>
<feature type="compositionally biased region" description="Basic and acidic residues" evidence="1">
    <location>
        <begin position="42"/>
        <end position="70"/>
    </location>
</feature>
<dbReference type="Proteomes" id="UP000295096">
    <property type="component" value="Unassembled WGS sequence"/>
</dbReference>
<sequence length="70" mass="7175">MPNANAPKDTGKGTGESGWTEQEKGQDASGQPATATDAGEAGDAKPKGRPSDDREKTETAASDTARDAKR</sequence>
<evidence type="ECO:0000313" key="3">
    <source>
        <dbReference type="Proteomes" id="UP000295096"/>
    </source>
</evidence>
<evidence type="ECO:0000256" key="1">
    <source>
        <dbReference type="SAM" id="MobiDB-lite"/>
    </source>
</evidence>
<reference evidence="2 3" key="1">
    <citation type="journal article" date="2016" name="J. Microbiol.">
        <title>Dankookia rubra gen. nov., sp. nov., an alphaproteobacterium isolated from sediment of a shallow stream.</title>
        <authorList>
            <person name="Kim W.H."/>
            <person name="Kim D.H."/>
            <person name="Kang K."/>
            <person name="Ahn T.Y."/>
        </authorList>
    </citation>
    <scope>NUCLEOTIDE SEQUENCE [LARGE SCALE GENOMIC DNA]</scope>
    <source>
        <strain evidence="2 3">JCM30602</strain>
    </source>
</reference>